<evidence type="ECO:0000313" key="2">
    <source>
        <dbReference type="EMBL" id="OGD40010.1"/>
    </source>
</evidence>
<feature type="transmembrane region" description="Helical" evidence="1">
    <location>
        <begin position="75"/>
        <end position="92"/>
    </location>
</feature>
<dbReference type="Proteomes" id="UP000177197">
    <property type="component" value="Unassembled WGS sequence"/>
</dbReference>
<proteinExistence type="predicted"/>
<dbReference type="EMBL" id="MEYV01000014">
    <property type="protein sequence ID" value="OGD40010.1"/>
    <property type="molecule type" value="Genomic_DNA"/>
</dbReference>
<gene>
    <name evidence="2" type="ORF">A3I30_00135</name>
</gene>
<dbReference type="AlphaFoldDB" id="A0A1F5CAV7"/>
<protein>
    <submittedName>
        <fullName evidence="2">Uncharacterized protein</fullName>
    </submittedName>
</protein>
<accession>A0A1F5CAV7</accession>
<evidence type="ECO:0000256" key="1">
    <source>
        <dbReference type="SAM" id="Phobius"/>
    </source>
</evidence>
<keyword evidence="1" id="KW-1133">Transmembrane helix</keyword>
<feature type="transmembrane region" description="Helical" evidence="1">
    <location>
        <begin position="98"/>
        <end position="117"/>
    </location>
</feature>
<organism evidence="2 3">
    <name type="scientific">Candidatus Azambacteria bacterium RIFCSPLOWO2_02_FULL_44_14</name>
    <dbReference type="NCBI Taxonomy" id="1797306"/>
    <lineage>
        <taxon>Bacteria</taxon>
        <taxon>Candidatus Azamiibacteriota</taxon>
    </lineage>
</organism>
<name>A0A1F5CAV7_9BACT</name>
<keyword evidence="1" id="KW-0472">Membrane</keyword>
<reference evidence="2 3" key="1">
    <citation type="journal article" date="2016" name="Nat. Commun.">
        <title>Thousands of microbial genomes shed light on interconnected biogeochemical processes in an aquifer system.</title>
        <authorList>
            <person name="Anantharaman K."/>
            <person name="Brown C.T."/>
            <person name="Hug L.A."/>
            <person name="Sharon I."/>
            <person name="Castelle C.J."/>
            <person name="Probst A.J."/>
            <person name="Thomas B.C."/>
            <person name="Singh A."/>
            <person name="Wilkins M.J."/>
            <person name="Karaoz U."/>
            <person name="Brodie E.L."/>
            <person name="Williams K.H."/>
            <person name="Hubbard S.S."/>
            <person name="Banfield J.F."/>
        </authorList>
    </citation>
    <scope>NUCLEOTIDE SEQUENCE [LARGE SCALE GENOMIC DNA]</scope>
</reference>
<feature type="transmembrane region" description="Helical" evidence="1">
    <location>
        <begin position="7"/>
        <end position="28"/>
    </location>
</feature>
<sequence length="124" mass="13984">MSGWFYTVLLVFATVFSWLAFLSLIFFINPDISGRLGVIILNSSLLLALTGTLALARIGLIYARSRELALGTSRYYFFSFWISAFFIAMINLSHAGLISPRNILIVLLIFIIIAFLANRELTRK</sequence>
<feature type="transmembrane region" description="Helical" evidence="1">
    <location>
        <begin position="40"/>
        <end position="63"/>
    </location>
</feature>
<evidence type="ECO:0000313" key="3">
    <source>
        <dbReference type="Proteomes" id="UP000177197"/>
    </source>
</evidence>
<comment type="caution">
    <text evidence="2">The sequence shown here is derived from an EMBL/GenBank/DDBJ whole genome shotgun (WGS) entry which is preliminary data.</text>
</comment>
<keyword evidence="1" id="KW-0812">Transmembrane</keyword>